<dbReference type="EnsemblMetazoa" id="XM_050657421.1">
    <property type="protein sequence ID" value="XP_050513378.1"/>
    <property type="gene ID" value="LOC114336368"/>
</dbReference>
<dbReference type="InterPro" id="IPR052227">
    <property type="entry name" value="Arf-Rho-GAP_ANK-PH_domain"/>
</dbReference>
<feature type="domain" description="Rho-GAP" evidence="4">
    <location>
        <begin position="723"/>
        <end position="913"/>
    </location>
</feature>
<reference evidence="5" key="1">
    <citation type="submission" date="2025-05" db="UniProtKB">
        <authorList>
            <consortium name="EnsemblMetazoa"/>
        </authorList>
    </citation>
    <scope>IDENTIFICATION</scope>
</reference>
<dbReference type="SUPFAM" id="SSF54236">
    <property type="entry name" value="Ubiquitin-like"/>
    <property type="match status" value="1"/>
</dbReference>
<dbReference type="Gene3D" id="1.10.555.10">
    <property type="entry name" value="Rho GTPase activation protein"/>
    <property type="match status" value="1"/>
</dbReference>
<dbReference type="SUPFAM" id="SSF48350">
    <property type="entry name" value="GTPase activation domain, GAP"/>
    <property type="match status" value="1"/>
</dbReference>
<sequence>MDSNLPPPVPKIRESKKPIPTPRRSIIKGNLEQIAETTPSPLETIYSLPELPESNVNGLLTPLQSRTEIGKPASTESLSSAEETTNTNTLTKRVSSASKQLADDISQLVQERKRAVIEGTRQSVRRIARRFSSSSQSESASEEVPPPEKGEEDSISLFSAITFSSPLSATENIYNNVESDHSSVSSDENSITLPPPSHPPPPPPDESLYDAPLSIASSSNSGNSINLKSKTENYESIFPRHSYSGEPSFNNADKSSFLCRSESWKLYDSVSRDNGYTTCADQLEKSLKELEKKIDNLDINLNVSKPERPPSLKPSVYENHQILSPIPPQRPENHQILSPVPPQRPPRASKSVIVQFDPIMRQDSLTDSVQGQNDIRLLEEMLQGDLYGNISNAHTFDEWSISNESESEEVISPPTPPMRVDSLPGDEQEAEKEKTDQLKSRSNWFTQDNSAPKSAPPENKKSWFKQVKGVLEKAPDVVRGLKNKDNSVDRAAIAVNMVIQKKGMLYKVQNGPVEDLFGEYSGRWCILENSNFLCYSDNTCQHLKENITGQNILSIQLLQDKKYNYKYDNDELYCFELNTTGKTRGGHIYGTRNSAERRIWVQFICESLTHRFSSKITTNINRMGWAYVREGVSGKWAGAWIVLAKREFSYAIDGQPVKHMDLRKARCIVLQSYADGDNPRTNDKGPNMLIDCPNMALYLRMWTSRETKVWCHIVKLEAHDNGAKLDQHQLTKNDVPVIVEKCINFIYAHGSMSEGIYRRPGQGSAISELLTKFRQDAFAVQLTNDLCTEHEVATALKRFFRDLPEPLLGSNQRQYLYEVSKHKNREEKIRMYKAALDQLPPISYNTTRKLMGHLHFISSQSAKNLMTAENLASIWGPTLLHYEDPEGDINVNHSHQLDTEVVAQLIKYYRYIFPEDPGDLEKEKHMLRVLEKYSKAQQSKVSEKSAGDLRIWVYLHNKEGQSFNVSIGPNKTAYDLCKELCQQMRLLVHELVVEEIILNDKLVRPVHHQEKLLDVVLKWGYWDEQDRKDNYLTVAPLSKYWEYIVDKRYPVSGEMRFADSKTRLCKMLTFQFSQGKLTCFKDKSGEVILHSWNIEDIVWYLGHESKRSTQSRWTITFIDVNVQPVRTKNSTFFGSVIVWNDAATRANWLSAMLNARYPNNVTPPPSLVSIE</sequence>
<feature type="compositionally biased region" description="Pro residues" evidence="2">
    <location>
        <begin position="1"/>
        <end position="10"/>
    </location>
</feature>
<dbReference type="SMART" id="SM00233">
    <property type="entry name" value="PH"/>
    <property type="match status" value="2"/>
</dbReference>
<evidence type="ECO:0000259" key="4">
    <source>
        <dbReference type="PROSITE" id="PS50238"/>
    </source>
</evidence>
<dbReference type="InterPro" id="IPR000198">
    <property type="entry name" value="RhoGAP_dom"/>
</dbReference>
<organism evidence="5 6">
    <name type="scientific">Diabrotica virgifera virgifera</name>
    <name type="common">western corn rootworm</name>
    <dbReference type="NCBI Taxonomy" id="50390"/>
    <lineage>
        <taxon>Eukaryota</taxon>
        <taxon>Metazoa</taxon>
        <taxon>Ecdysozoa</taxon>
        <taxon>Arthropoda</taxon>
        <taxon>Hexapoda</taxon>
        <taxon>Insecta</taxon>
        <taxon>Pterygota</taxon>
        <taxon>Neoptera</taxon>
        <taxon>Endopterygota</taxon>
        <taxon>Coleoptera</taxon>
        <taxon>Polyphaga</taxon>
        <taxon>Cucujiformia</taxon>
        <taxon>Chrysomeloidea</taxon>
        <taxon>Chrysomelidae</taxon>
        <taxon>Galerucinae</taxon>
        <taxon>Diabroticina</taxon>
        <taxon>Diabroticites</taxon>
        <taxon>Diabrotica</taxon>
    </lineage>
</organism>
<dbReference type="Proteomes" id="UP001652700">
    <property type="component" value="Unplaced"/>
</dbReference>
<evidence type="ECO:0000256" key="2">
    <source>
        <dbReference type="SAM" id="MobiDB-lite"/>
    </source>
</evidence>
<feature type="compositionally biased region" description="Low complexity" evidence="2">
    <location>
        <begin position="213"/>
        <end position="227"/>
    </location>
</feature>
<keyword evidence="6" id="KW-1185">Reference proteome</keyword>
<feature type="compositionally biased region" description="Polar residues" evidence="2">
    <location>
        <begin position="57"/>
        <end position="67"/>
    </location>
</feature>
<feature type="domain" description="PH" evidence="3">
    <location>
        <begin position="498"/>
        <end position="609"/>
    </location>
</feature>
<dbReference type="InterPro" id="IPR029071">
    <property type="entry name" value="Ubiquitin-like_domsf"/>
</dbReference>
<dbReference type="Pfam" id="PF00620">
    <property type="entry name" value="RhoGAP"/>
    <property type="match status" value="1"/>
</dbReference>
<keyword evidence="1" id="KW-0343">GTPase activation</keyword>
<feature type="region of interest" description="Disordered" evidence="2">
    <location>
        <begin position="402"/>
        <end position="460"/>
    </location>
</feature>
<feature type="region of interest" description="Disordered" evidence="2">
    <location>
        <begin position="57"/>
        <end position="157"/>
    </location>
</feature>
<feature type="compositionally biased region" description="Polar residues" evidence="2">
    <location>
        <begin position="440"/>
        <end position="452"/>
    </location>
</feature>
<accession>A0ABM5KT60</accession>
<dbReference type="SMART" id="SM00324">
    <property type="entry name" value="RhoGAP"/>
    <property type="match status" value="1"/>
</dbReference>
<dbReference type="CDD" id="cd17113">
    <property type="entry name" value="RA_ARAPs"/>
    <property type="match status" value="1"/>
</dbReference>
<name>A0ABM5KT60_DIAVI</name>
<dbReference type="InterPro" id="IPR001849">
    <property type="entry name" value="PH_domain"/>
</dbReference>
<evidence type="ECO:0000313" key="6">
    <source>
        <dbReference type="Proteomes" id="UP001652700"/>
    </source>
</evidence>
<dbReference type="PROSITE" id="PS50003">
    <property type="entry name" value="PH_DOMAIN"/>
    <property type="match status" value="1"/>
</dbReference>
<evidence type="ECO:0008006" key="7">
    <source>
        <dbReference type="Google" id="ProtNLM"/>
    </source>
</evidence>
<dbReference type="InterPro" id="IPR011993">
    <property type="entry name" value="PH-like_dom_sf"/>
</dbReference>
<evidence type="ECO:0000259" key="3">
    <source>
        <dbReference type="PROSITE" id="PS50003"/>
    </source>
</evidence>
<dbReference type="Gene3D" id="3.10.20.90">
    <property type="entry name" value="Phosphatidylinositol 3-kinase Catalytic Subunit, Chain A, domain 1"/>
    <property type="match status" value="1"/>
</dbReference>
<evidence type="ECO:0000313" key="5">
    <source>
        <dbReference type="EnsemblMetazoa" id="XP_050513378.1"/>
    </source>
</evidence>
<protein>
    <recommendedName>
        <fullName evidence="7">Arf-GAP with Rho-GAP domain, ANK repeat and PH domain-containing protein 1</fullName>
    </recommendedName>
</protein>
<dbReference type="Gene3D" id="2.30.29.30">
    <property type="entry name" value="Pleckstrin-homology domain (PH domain)/Phosphotyrosine-binding domain (PTB)"/>
    <property type="match status" value="1"/>
</dbReference>
<proteinExistence type="predicted"/>
<dbReference type="GeneID" id="114336368"/>
<dbReference type="PANTHER" id="PTHR45899">
    <property type="entry name" value="RHO GTPASE ACTIVATING PROTEIN AT 15B, ISOFORM C"/>
    <property type="match status" value="1"/>
</dbReference>
<feature type="region of interest" description="Disordered" evidence="2">
    <location>
        <begin position="1"/>
        <end position="24"/>
    </location>
</feature>
<dbReference type="SUPFAM" id="SSF50729">
    <property type="entry name" value="PH domain-like"/>
    <property type="match status" value="1"/>
</dbReference>
<feature type="region of interest" description="Disordered" evidence="2">
    <location>
        <begin position="327"/>
        <end position="348"/>
    </location>
</feature>
<evidence type="ECO:0000256" key="1">
    <source>
        <dbReference type="ARBA" id="ARBA00022468"/>
    </source>
</evidence>
<dbReference type="PROSITE" id="PS50238">
    <property type="entry name" value="RHOGAP"/>
    <property type="match status" value="1"/>
</dbReference>
<dbReference type="Pfam" id="PF00169">
    <property type="entry name" value="PH"/>
    <property type="match status" value="1"/>
</dbReference>
<dbReference type="PANTHER" id="PTHR45899:SF2">
    <property type="entry name" value="RHO GTPASE ACTIVATING PROTEIN AT 15B, ISOFORM C"/>
    <property type="match status" value="1"/>
</dbReference>
<feature type="region of interest" description="Disordered" evidence="2">
    <location>
        <begin position="174"/>
        <end position="227"/>
    </location>
</feature>
<feature type="compositionally biased region" description="Low complexity" evidence="2">
    <location>
        <begin position="73"/>
        <end position="91"/>
    </location>
</feature>
<dbReference type="InterPro" id="IPR008936">
    <property type="entry name" value="Rho_GTPase_activation_prot"/>
</dbReference>
<feature type="compositionally biased region" description="Low complexity" evidence="2">
    <location>
        <begin position="132"/>
        <end position="143"/>
    </location>
</feature>
<feature type="compositionally biased region" description="Pro residues" evidence="2">
    <location>
        <begin position="193"/>
        <end position="205"/>
    </location>
</feature>
<dbReference type="RefSeq" id="XP_050513378.1">
    <property type="nucleotide sequence ID" value="XM_050657421.1"/>
</dbReference>